<dbReference type="PROSITE" id="PS01064">
    <property type="entry name" value="PYRIDOX_OXIDASE"/>
    <property type="match status" value="1"/>
</dbReference>
<evidence type="ECO:0000256" key="4">
    <source>
        <dbReference type="ARBA" id="ARBA00023002"/>
    </source>
</evidence>
<evidence type="ECO:0000256" key="1">
    <source>
        <dbReference type="ARBA" id="ARBA00007301"/>
    </source>
</evidence>
<comment type="catalytic activity">
    <reaction evidence="6">
        <text>pyridoxine 5'-phosphate + O2 = pyridoxal 5'-phosphate + H2O2</text>
        <dbReference type="Rhea" id="RHEA:15149"/>
        <dbReference type="ChEBI" id="CHEBI:15379"/>
        <dbReference type="ChEBI" id="CHEBI:16240"/>
        <dbReference type="ChEBI" id="CHEBI:58589"/>
        <dbReference type="ChEBI" id="CHEBI:597326"/>
        <dbReference type="EC" id="1.4.3.5"/>
    </reaction>
</comment>
<dbReference type="SUPFAM" id="SSF50475">
    <property type="entry name" value="FMN-binding split barrel"/>
    <property type="match status" value="1"/>
</dbReference>
<accession>A0ABT8EHG0</accession>
<comment type="function">
    <text evidence="6">Catalyzes the oxidation of either pyridoxine 5'-phosphate (PNP) or pyridoxamine 5'-phosphate (PMP) into pyridoxal 5'-phosphate (PLP).</text>
</comment>
<dbReference type="GO" id="GO:0004733">
    <property type="term" value="F:pyridoxamine phosphate oxidase activity"/>
    <property type="evidence" value="ECO:0007669"/>
    <property type="project" value="UniProtKB-EC"/>
</dbReference>
<dbReference type="InterPro" id="IPR019740">
    <property type="entry name" value="Pyridox_Oxase_CS"/>
</dbReference>
<feature type="domain" description="Pyridoxamine 5'-phosphate oxidase N-terminal" evidence="7">
    <location>
        <begin position="34"/>
        <end position="152"/>
    </location>
</feature>
<sequence>MSIADIRNEYERFSLDESEMAEHPREQFHQWLKQAIEWDVAEPTAMTLATADEHGRPSARIVLLKGYDEQGVTFYTNYHSRKGLDIDHNPWASLLFFWPTLQRQIRLEGPVNRISTAESEHYFNSRPLASRIGAWASPQSEPITRQELEQRFEHYAATLGEHPTRPEHWGGLRLTPQHVEFWQGRANRLHDRLVYELNDQEQWIMDRLAP</sequence>
<dbReference type="Proteomes" id="UP001168613">
    <property type="component" value="Unassembled WGS sequence"/>
</dbReference>
<evidence type="ECO:0000256" key="6">
    <source>
        <dbReference type="HAMAP-Rule" id="MF_01629"/>
    </source>
</evidence>
<feature type="binding site" evidence="6">
    <location>
        <position position="81"/>
    </location>
    <ligand>
        <name>FMN</name>
        <dbReference type="ChEBI" id="CHEBI:58210"/>
    </ligand>
</feature>
<dbReference type="RefSeq" id="WP_266122119.1">
    <property type="nucleotide sequence ID" value="NZ_JAJHNU010000001.1"/>
</dbReference>
<feature type="binding site" evidence="6">
    <location>
        <begin position="75"/>
        <end position="76"/>
    </location>
    <ligand>
        <name>FMN</name>
        <dbReference type="ChEBI" id="CHEBI:58210"/>
    </ligand>
</feature>
<dbReference type="Gene3D" id="2.30.110.10">
    <property type="entry name" value="Electron Transport, Fmn-binding Protein, Chain A"/>
    <property type="match status" value="1"/>
</dbReference>
<feature type="binding site" evidence="6">
    <location>
        <begin position="139"/>
        <end position="140"/>
    </location>
    <ligand>
        <name>FMN</name>
        <dbReference type="ChEBI" id="CHEBI:58210"/>
    </ligand>
</feature>
<organism evidence="9 10">
    <name type="scientific">Alcaligenes endophyticus</name>
    <dbReference type="NCBI Taxonomy" id="1929088"/>
    <lineage>
        <taxon>Bacteria</taxon>
        <taxon>Pseudomonadati</taxon>
        <taxon>Pseudomonadota</taxon>
        <taxon>Betaproteobacteria</taxon>
        <taxon>Burkholderiales</taxon>
        <taxon>Alcaligenaceae</taxon>
        <taxon>Alcaligenes</taxon>
    </lineage>
</organism>
<feature type="binding site" evidence="6">
    <location>
        <position position="104"/>
    </location>
    <ligand>
        <name>FMN</name>
        <dbReference type="ChEBI" id="CHEBI:58210"/>
    </ligand>
</feature>
<comment type="cofactor">
    <cofactor evidence="6">
        <name>FMN</name>
        <dbReference type="ChEBI" id="CHEBI:58210"/>
    </cofactor>
    <text evidence="6">Binds 1 FMN per subunit.</text>
</comment>
<feature type="binding site" evidence="6">
    <location>
        <begin position="60"/>
        <end position="65"/>
    </location>
    <ligand>
        <name>FMN</name>
        <dbReference type="ChEBI" id="CHEBI:58210"/>
    </ligand>
</feature>
<gene>
    <name evidence="6 9" type="primary">pdxH</name>
    <name evidence="9" type="ORF">LMS43_04660</name>
</gene>
<feature type="binding site" evidence="6">
    <location>
        <position position="130"/>
    </location>
    <ligand>
        <name>substrate</name>
    </ligand>
</feature>
<keyword evidence="2 6" id="KW-0285">Flavoprotein</keyword>
<feature type="binding site" evidence="6">
    <location>
        <position position="122"/>
    </location>
    <ligand>
        <name>substrate</name>
    </ligand>
</feature>
<dbReference type="InterPro" id="IPR019576">
    <property type="entry name" value="Pyridoxamine_oxidase_dimer_C"/>
</dbReference>
<dbReference type="InterPro" id="IPR012349">
    <property type="entry name" value="Split_barrel_FMN-bd"/>
</dbReference>
<comment type="catalytic activity">
    <reaction evidence="6">
        <text>pyridoxamine 5'-phosphate + O2 + H2O = pyridoxal 5'-phosphate + H2O2 + NH4(+)</text>
        <dbReference type="Rhea" id="RHEA:15817"/>
        <dbReference type="ChEBI" id="CHEBI:15377"/>
        <dbReference type="ChEBI" id="CHEBI:15379"/>
        <dbReference type="ChEBI" id="CHEBI:16240"/>
        <dbReference type="ChEBI" id="CHEBI:28938"/>
        <dbReference type="ChEBI" id="CHEBI:58451"/>
        <dbReference type="ChEBI" id="CHEBI:597326"/>
        <dbReference type="EC" id="1.4.3.5"/>
    </reaction>
</comment>
<feature type="binding site" evidence="6">
    <location>
        <position position="126"/>
    </location>
    <ligand>
        <name>substrate</name>
    </ligand>
</feature>
<dbReference type="Pfam" id="PF10590">
    <property type="entry name" value="PNP_phzG_C"/>
    <property type="match status" value="1"/>
</dbReference>
<comment type="similarity">
    <text evidence="1 6">Belongs to the pyridoxamine 5'-phosphate oxidase family.</text>
</comment>
<evidence type="ECO:0000256" key="5">
    <source>
        <dbReference type="ARBA" id="ARBA00023096"/>
    </source>
</evidence>
<evidence type="ECO:0000256" key="2">
    <source>
        <dbReference type="ARBA" id="ARBA00022630"/>
    </source>
</evidence>
<evidence type="ECO:0000259" key="7">
    <source>
        <dbReference type="Pfam" id="PF01243"/>
    </source>
</evidence>
<feature type="binding site" evidence="6">
    <location>
        <position position="182"/>
    </location>
    <ligand>
        <name>FMN</name>
        <dbReference type="ChEBI" id="CHEBI:58210"/>
    </ligand>
</feature>
<keyword evidence="10" id="KW-1185">Reference proteome</keyword>
<comment type="pathway">
    <text evidence="6">Cofactor metabolism; pyridoxal 5'-phosphate salvage; pyridoxal 5'-phosphate from pyridoxine 5'-phosphate: step 1/1.</text>
</comment>
<protein>
    <recommendedName>
        <fullName evidence="6">Pyridoxine/pyridoxamine 5'-phosphate oxidase</fullName>
        <ecNumber evidence="6">1.4.3.5</ecNumber>
    </recommendedName>
    <alternativeName>
        <fullName evidence="6">PNP/PMP oxidase</fullName>
        <shortName evidence="6">PNPOx</shortName>
    </alternativeName>
    <alternativeName>
        <fullName evidence="6">Pyridoxal 5'-phosphate synthase</fullName>
    </alternativeName>
</protein>
<feature type="binding site" evidence="6">
    <location>
        <position position="192"/>
    </location>
    <ligand>
        <name>FMN</name>
        <dbReference type="ChEBI" id="CHEBI:58210"/>
    </ligand>
</feature>
<dbReference type="Pfam" id="PF01243">
    <property type="entry name" value="PNPOx_N"/>
    <property type="match status" value="1"/>
</dbReference>
<evidence type="ECO:0000259" key="8">
    <source>
        <dbReference type="Pfam" id="PF10590"/>
    </source>
</evidence>
<dbReference type="PANTHER" id="PTHR10851">
    <property type="entry name" value="PYRIDOXINE-5-PHOSPHATE OXIDASE"/>
    <property type="match status" value="1"/>
</dbReference>
<dbReference type="EMBL" id="JAJHNU010000001">
    <property type="protein sequence ID" value="MDN4120575.1"/>
    <property type="molecule type" value="Genomic_DNA"/>
</dbReference>
<dbReference type="PIRSF" id="PIRSF000190">
    <property type="entry name" value="Pyd_amn-ph_oxd"/>
    <property type="match status" value="1"/>
</dbReference>
<feature type="binding site" evidence="6">
    <location>
        <position position="65"/>
    </location>
    <ligand>
        <name>substrate</name>
    </ligand>
</feature>
<evidence type="ECO:0000313" key="9">
    <source>
        <dbReference type="EMBL" id="MDN4120575.1"/>
    </source>
</evidence>
<proteinExistence type="inferred from homology"/>
<keyword evidence="4 6" id="KW-0560">Oxidoreductase</keyword>
<dbReference type="InterPro" id="IPR000659">
    <property type="entry name" value="Pyridox_Oxase"/>
</dbReference>
<feature type="domain" description="Pyridoxine 5'-phosphate oxidase dimerisation C-terminal" evidence="8">
    <location>
        <begin position="169"/>
        <end position="210"/>
    </location>
</feature>
<dbReference type="EC" id="1.4.3.5" evidence="6"/>
<feature type="binding site" evidence="6">
    <location>
        <position position="82"/>
    </location>
    <ligand>
        <name>FMN</name>
        <dbReference type="ChEBI" id="CHEBI:58210"/>
    </ligand>
</feature>
<name>A0ABT8EHG0_9BURK</name>
<keyword evidence="5 6" id="KW-0664">Pyridoxine biosynthesis</keyword>
<dbReference type="PANTHER" id="PTHR10851:SF0">
    <property type="entry name" value="PYRIDOXINE-5'-PHOSPHATE OXIDASE"/>
    <property type="match status" value="1"/>
</dbReference>
<comment type="caution">
    <text evidence="9">The sequence shown here is derived from an EMBL/GenBank/DDBJ whole genome shotgun (WGS) entry which is preliminary data.</text>
</comment>
<dbReference type="NCBIfam" id="TIGR00558">
    <property type="entry name" value="pdxH"/>
    <property type="match status" value="1"/>
</dbReference>
<evidence type="ECO:0000256" key="3">
    <source>
        <dbReference type="ARBA" id="ARBA00022643"/>
    </source>
</evidence>
<dbReference type="NCBIfam" id="NF004231">
    <property type="entry name" value="PRK05679.1"/>
    <property type="match status" value="1"/>
</dbReference>
<feature type="binding site" evidence="6">
    <location>
        <begin position="188"/>
        <end position="190"/>
    </location>
    <ligand>
        <name>substrate</name>
    </ligand>
</feature>
<dbReference type="InterPro" id="IPR011576">
    <property type="entry name" value="Pyridox_Oxase_N"/>
</dbReference>
<dbReference type="HAMAP" id="MF_01629">
    <property type="entry name" value="PdxH"/>
    <property type="match status" value="1"/>
</dbReference>
<reference evidence="9" key="1">
    <citation type="submission" date="2021-11" db="EMBL/GenBank/DDBJ databases">
        <title>Draft genome sequence of Alcaligenes endophyticus type strain CCUG 75668T.</title>
        <authorList>
            <person name="Salva-Serra F."/>
            <person name="Duran R.E."/>
            <person name="Seeger M."/>
            <person name="Moore E.R.B."/>
            <person name="Jaen-Luchoro D."/>
        </authorList>
    </citation>
    <scope>NUCLEOTIDE SEQUENCE</scope>
    <source>
        <strain evidence="9">CCUG 75668</strain>
    </source>
</reference>
<comment type="pathway">
    <text evidence="6">Cofactor metabolism; pyridoxal 5'-phosphate salvage; pyridoxal 5'-phosphate from pyridoxamine 5'-phosphate: step 1/1.</text>
</comment>
<comment type="subunit">
    <text evidence="6">Homodimer.</text>
</comment>
<evidence type="ECO:0000313" key="10">
    <source>
        <dbReference type="Proteomes" id="UP001168613"/>
    </source>
</evidence>
<keyword evidence="3 6" id="KW-0288">FMN</keyword>